<dbReference type="Proteomes" id="UP000276133">
    <property type="component" value="Unassembled WGS sequence"/>
</dbReference>
<feature type="non-terminal residue" evidence="1">
    <location>
        <position position="144"/>
    </location>
</feature>
<dbReference type="EMBL" id="REGN01013951">
    <property type="protein sequence ID" value="RMZ93260.1"/>
    <property type="molecule type" value="Genomic_DNA"/>
</dbReference>
<proteinExistence type="predicted"/>
<accession>A0A3M7P347</accession>
<protein>
    <submittedName>
        <fullName evidence="1">Uncharacterized protein</fullName>
    </submittedName>
</protein>
<keyword evidence="2" id="KW-1185">Reference proteome</keyword>
<dbReference type="AlphaFoldDB" id="A0A3M7P347"/>
<organism evidence="1 2">
    <name type="scientific">Brachionus plicatilis</name>
    <name type="common">Marine rotifer</name>
    <name type="synonym">Brachionus muelleri</name>
    <dbReference type="NCBI Taxonomy" id="10195"/>
    <lineage>
        <taxon>Eukaryota</taxon>
        <taxon>Metazoa</taxon>
        <taxon>Spiralia</taxon>
        <taxon>Gnathifera</taxon>
        <taxon>Rotifera</taxon>
        <taxon>Eurotatoria</taxon>
        <taxon>Monogononta</taxon>
        <taxon>Pseudotrocha</taxon>
        <taxon>Ploima</taxon>
        <taxon>Brachionidae</taxon>
        <taxon>Brachionus</taxon>
    </lineage>
</organism>
<evidence type="ECO:0000313" key="1">
    <source>
        <dbReference type="EMBL" id="RMZ93260.1"/>
    </source>
</evidence>
<sequence length="144" mass="16818">MMMIKFKGNKNLDQLESIFNLVHSQRVDLVNYVARDGLFRWFEESKICLIGLDRNYFDKIFEQVVQTFKAVGHTLVEQILDFVGFILLIDLVSFDFNIQPYRLLYALINVDTAGLIFEQADKKFSLFSQIDEVSDDRFQSSSDI</sequence>
<evidence type="ECO:0000313" key="2">
    <source>
        <dbReference type="Proteomes" id="UP000276133"/>
    </source>
</evidence>
<comment type="caution">
    <text evidence="1">The sequence shown here is derived from an EMBL/GenBank/DDBJ whole genome shotgun (WGS) entry which is preliminary data.</text>
</comment>
<reference evidence="1 2" key="1">
    <citation type="journal article" date="2018" name="Sci. Rep.">
        <title>Genomic signatures of local adaptation to the degree of environmental predictability in rotifers.</title>
        <authorList>
            <person name="Franch-Gras L."/>
            <person name="Hahn C."/>
            <person name="Garcia-Roger E.M."/>
            <person name="Carmona M.J."/>
            <person name="Serra M."/>
            <person name="Gomez A."/>
        </authorList>
    </citation>
    <scope>NUCLEOTIDE SEQUENCE [LARGE SCALE GENOMIC DNA]</scope>
    <source>
        <strain evidence="1">HYR1</strain>
    </source>
</reference>
<gene>
    <name evidence="1" type="ORF">BpHYR1_032282</name>
</gene>
<name>A0A3M7P347_BRAPC</name>